<dbReference type="InterPro" id="IPR000581">
    <property type="entry name" value="ILV_EDD_N"/>
</dbReference>
<dbReference type="GO" id="GO:0051536">
    <property type="term" value="F:iron-sulfur cluster binding"/>
    <property type="evidence" value="ECO:0007669"/>
    <property type="project" value="UniProtKB-KW"/>
</dbReference>
<evidence type="ECO:0000259" key="6">
    <source>
        <dbReference type="Pfam" id="PF00920"/>
    </source>
</evidence>
<dbReference type="PANTHER" id="PTHR43183:SF2">
    <property type="entry name" value="DIHYDROXY-ACID DEHYDRATASE"/>
    <property type="match status" value="1"/>
</dbReference>
<sequence>MNELRSTRWFGGKDISGFIHRASMHAEGISKMALDGRPIVGICNSWSELVNCNLHFKGLTESVKRGVLLAGGLPLEFPAMSLGENLMKPTSMLFRNLMAMDVEESIRCYPFDAVVLLGGCDKTVPAQIMAAVSADLPAIMITGGPSQPAWFRGRQLGAGTDLWHYLAELRAGRMTQEEFDELEAAATPSFGHCNEMGTASTMTSIVEALGMALPGTASIPAVEAGRGRAAEETGIRAVALAKEGLRPSQIVTEKALDNAVTLLMALGGGTNAVIHLLAIAGRAGVPLTLDRFHEISRRTPVIANVRPSGEHLVEHLYHAGGIRAVLKELLPLLHGDALTVTGRTLAEEVEGVEVLDRNVIFPLDKPLATEGGITTLRGSLAPGGAIIKRSTASAELMRHRGPALVFEDVYDVAERIDDPDLPVTPDTVMVLRNTGPKGGPGMPEWGQLPIPKKLLEQGVTDMVRISDARMSGTAFGTVVLHVSPESYANGPLRAVRDGDPIVLDVEAGRLDLDIPAEEIDRRLDQLGPPKPRYSRGYGRMYVDHVLQADEGCDFDFLRAVPGEEPQTLPYGLLTGSIGGW</sequence>
<keyword evidence="2" id="KW-0479">Metal-binding</keyword>
<evidence type="ECO:0000256" key="5">
    <source>
        <dbReference type="ARBA" id="ARBA00023239"/>
    </source>
</evidence>
<dbReference type="InterPro" id="IPR020558">
    <property type="entry name" value="DiOHA_6PGluconate_deHydtase_CS"/>
</dbReference>
<dbReference type="EMBL" id="CAEZXP010000006">
    <property type="protein sequence ID" value="CAB4705995.1"/>
    <property type="molecule type" value="Genomic_DNA"/>
</dbReference>
<dbReference type="InterPro" id="IPR042096">
    <property type="entry name" value="Dihydro-acid_dehy_C"/>
</dbReference>
<dbReference type="Pfam" id="PF24877">
    <property type="entry name" value="ILV_EDD_C"/>
    <property type="match status" value="1"/>
</dbReference>
<evidence type="ECO:0000256" key="3">
    <source>
        <dbReference type="ARBA" id="ARBA00023004"/>
    </source>
</evidence>
<dbReference type="NCBIfam" id="NF004784">
    <property type="entry name" value="PRK06131.1"/>
    <property type="match status" value="1"/>
</dbReference>
<comment type="similarity">
    <text evidence="1">Belongs to the IlvD/Edd family.</text>
</comment>
<protein>
    <submittedName>
        <fullName evidence="8">Unannotated protein</fullName>
    </submittedName>
</protein>
<dbReference type="Gene3D" id="3.50.30.80">
    <property type="entry name" value="IlvD/EDD C-terminal domain-like"/>
    <property type="match status" value="1"/>
</dbReference>
<name>A0A6J6Q9W2_9ZZZZ</name>
<dbReference type="InterPro" id="IPR056740">
    <property type="entry name" value="ILV_EDD_C"/>
</dbReference>
<evidence type="ECO:0000256" key="1">
    <source>
        <dbReference type="ARBA" id="ARBA00006486"/>
    </source>
</evidence>
<dbReference type="SUPFAM" id="SSF52016">
    <property type="entry name" value="LeuD/IlvD-like"/>
    <property type="match status" value="1"/>
</dbReference>
<evidence type="ECO:0000259" key="7">
    <source>
        <dbReference type="Pfam" id="PF24877"/>
    </source>
</evidence>
<organism evidence="8">
    <name type="scientific">freshwater metagenome</name>
    <dbReference type="NCBI Taxonomy" id="449393"/>
    <lineage>
        <taxon>unclassified sequences</taxon>
        <taxon>metagenomes</taxon>
        <taxon>ecological metagenomes</taxon>
    </lineage>
</organism>
<dbReference type="AlphaFoldDB" id="A0A6J6Q9W2"/>
<dbReference type="InterPro" id="IPR052352">
    <property type="entry name" value="Sugar_Degrad_Dehydratases"/>
</dbReference>
<keyword evidence="4" id="KW-0411">Iron-sulfur</keyword>
<evidence type="ECO:0000256" key="4">
    <source>
        <dbReference type="ARBA" id="ARBA00023014"/>
    </source>
</evidence>
<keyword evidence="5" id="KW-0456">Lyase</keyword>
<proteinExistence type="inferred from homology"/>
<dbReference type="SUPFAM" id="SSF143975">
    <property type="entry name" value="IlvD/EDD N-terminal domain-like"/>
    <property type="match status" value="1"/>
</dbReference>
<keyword evidence="3" id="KW-0408">Iron</keyword>
<dbReference type="GO" id="GO:0046872">
    <property type="term" value="F:metal ion binding"/>
    <property type="evidence" value="ECO:0007669"/>
    <property type="project" value="UniProtKB-KW"/>
</dbReference>
<evidence type="ECO:0000256" key="2">
    <source>
        <dbReference type="ARBA" id="ARBA00022723"/>
    </source>
</evidence>
<feature type="domain" description="Dihydroxy-acid/6-phosphogluconate dehydratase C-terminal" evidence="7">
    <location>
        <begin position="358"/>
        <end position="552"/>
    </location>
</feature>
<accession>A0A6J6Q9W2</accession>
<gene>
    <name evidence="8" type="ORF">UFOPK2399_01668</name>
</gene>
<dbReference type="InterPro" id="IPR037237">
    <property type="entry name" value="IlvD/EDD_N"/>
</dbReference>
<dbReference type="Pfam" id="PF00920">
    <property type="entry name" value="ILVD_EDD_N"/>
    <property type="match status" value="1"/>
</dbReference>
<evidence type="ECO:0000313" key="8">
    <source>
        <dbReference type="EMBL" id="CAB4705995.1"/>
    </source>
</evidence>
<dbReference type="PROSITE" id="PS00886">
    <property type="entry name" value="ILVD_EDD_1"/>
    <property type="match status" value="1"/>
</dbReference>
<dbReference type="PANTHER" id="PTHR43183">
    <property type="entry name" value="HYPOTHETICAL DIHYDROXYACID DEHYDRATASE (EUROFUNG)-RELATED"/>
    <property type="match status" value="1"/>
</dbReference>
<reference evidence="8" key="1">
    <citation type="submission" date="2020-05" db="EMBL/GenBank/DDBJ databases">
        <authorList>
            <person name="Chiriac C."/>
            <person name="Salcher M."/>
            <person name="Ghai R."/>
            <person name="Kavagutti S V."/>
        </authorList>
    </citation>
    <scope>NUCLEOTIDE SEQUENCE</scope>
</reference>
<feature type="domain" description="Dihydroxy-acid/6-phosphogluconate dehydratase N-terminal" evidence="6">
    <location>
        <begin position="37"/>
        <end position="347"/>
    </location>
</feature>
<dbReference type="GO" id="GO:0016836">
    <property type="term" value="F:hydro-lyase activity"/>
    <property type="evidence" value="ECO:0007669"/>
    <property type="project" value="UniProtKB-ARBA"/>
</dbReference>